<dbReference type="GO" id="GO:0004497">
    <property type="term" value="F:monooxygenase activity"/>
    <property type="evidence" value="ECO:0007669"/>
    <property type="project" value="UniProtKB-KW"/>
</dbReference>
<dbReference type="Proteomes" id="UP000037178">
    <property type="component" value="Unassembled WGS sequence"/>
</dbReference>
<sequence length="410" mass="44796">MIQATTIIIGAGQCGLAASAALEARGIDNIVLERGQIANSWRTERWDSLRMLTPNWMNTVNGERYVGTDPDGFMTVAELLSEFDSAAQNLSGSIWTDTEVTRLSQDTEGFKAETTSGTFRSQNVILANGAFAKPHIPTYAVEIPDRIAQFNTQTYKRADDIPKGRVLVIGASASGAQIANELAKAGRSVTLSAGRHFRLPRSYRGRDILYWLTETGMLDRHYTSFENLQAVRHEPSFQLVAGEQLDINTLQRDGVQIVGRVAGIQDGLIELDNNREKDCSTSDSDLFALLAEIDRFIEETDHDCLAISPTAPDPIQFSSPSLGVFDLNTGEFGTVIWASGLKPDYSWLDLPVFDEHGTLVHDGGYVLPGLYALGLPSMIRPSSTFIGGAMKDANEIADHLLRQTSGLRGV</sequence>
<dbReference type="AlphaFoldDB" id="A0A0J9GTR7"/>
<accession>A0A0J9GTR7</accession>
<dbReference type="Pfam" id="PF13738">
    <property type="entry name" value="Pyr_redox_3"/>
    <property type="match status" value="1"/>
</dbReference>
<keyword evidence="2" id="KW-0503">Monooxygenase</keyword>
<dbReference type="PANTHER" id="PTHR43539:SF78">
    <property type="entry name" value="FLAVIN-CONTAINING MONOOXYGENASE"/>
    <property type="match status" value="1"/>
</dbReference>
<dbReference type="PATRIC" id="fig|1675527.3.peg.1972"/>
<reference evidence="2 3" key="1">
    <citation type="submission" date="2015-06" db="EMBL/GenBank/DDBJ databases">
        <title>Draft genome sequence of an Alphaproteobacteria species associated to the Mediterranean sponge Oscarella lobularis.</title>
        <authorList>
            <person name="Jourda C."/>
            <person name="Santini S."/>
            <person name="Claverie J.-M."/>
        </authorList>
    </citation>
    <scope>NUCLEOTIDE SEQUENCE [LARGE SCALE GENOMIC DNA]</scope>
    <source>
        <strain evidence="2">IGS</strain>
    </source>
</reference>
<dbReference type="SUPFAM" id="SSF51905">
    <property type="entry name" value="FAD/NAD(P)-binding domain"/>
    <property type="match status" value="2"/>
</dbReference>
<evidence type="ECO:0000313" key="2">
    <source>
        <dbReference type="EMBL" id="KMW56918.1"/>
    </source>
</evidence>
<gene>
    <name evidence="2" type="ORF">AIOL_001875</name>
</gene>
<proteinExistence type="predicted"/>
<dbReference type="GO" id="GO:0050660">
    <property type="term" value="F:flavin adenine dinucleotide binding"/>
    <property type="evidence" value="ECO:0007669"/>
    <property type="project" value="TreeGrafter"/>
</dbReference>
<dbReference type="OrthoDB" id="9773233at2"/>
<dbReference type="InterPro" id="IPR036188">
    <property type="entry name" value="FAD/NAD-bd_sf"/>
</dbReference>
<protein>
    <submittedName>
        <fullName evidence="2">Putative monooxygenase</fullName>
    </submittedName>
</protein>
<dbReference type="InterPro" id="IPR050982">
    <property type="entry name" value="Auxin_biosynth/cation_transpt"/>
</dbReference>
<dbReference type="RefSeq" id="WP_160314446.1">
    <property type="nucleotide sequence ID" value="NZ_LFTY01000002.1"/>
</dbReference>
<comment type="caution">
    <text evidence="2">The sequence shown here is derived from an EMBL/GenBank/DDBJ whole genome shotgun (WGS) entry which is preliminary data.</text>
</comment>
<keyword evidence="1" id="KW-0560">Oxidoreductase</keyword>
<keyword evidence="3" id="KW-1185">Reference proteome</keyword>
<dbReference type="PANTHER" id="PTHR43539">
    <property type="entry name" value="FLAVIN-BINDING MONOOXYGENASE-LIKE PROTEIN (AFU_ORTHOLOGUE AFUA_4G09220)"/>
    <property type="match status" value="1"/>
</dbReference>
<dbReference type="STRING" id="1675527.AIOL_001875"/>
<name>A0A0J9GTR7_9RHOB</name>
<dbReference type="Gene3D" id="3.50.50.60">
    <property type="entry name" value="FAD/NAD(P)-binding domain"/>
    <property type="match status" value="1"/>
</dbReference>
<evidence type="ECO:0000313" key="3">
    <source>
        <dbReference type="Proteomes" id="UP000037178"/>
    </source>
</evidence>
<evidence type="ECO:0000256" key="1">
    <source>
        <dbReference type="ARBA" id="ARBA00023002"/>
    </source>
</evidence>
<organism evidence="2 3">
    <name type="scientific">Candidatus Rhodobacter oscarellae</name>
    <dbReference type="NCBI Taxonomy" id="1675527"/>
    <lineage>
        <taxon>Bacteria</taxon>
        <taxon>Pseudomonadati</taxon>
        <taxon>Pseudomonadota</taxon>
        <taxon>Alphaproteobacteria</taxon>
        <taxon>Rhodobacterales</taxon>
        <taxon>Rhodobacter group</taxon>
        <taxon>Rhodobacter</taxon>
    </lineage>
</organism>
<dbReference type="EMBL" id="LFTY01000002">
    <property type="protein sequence ID" value="KMW56918.1"/>
    <property type="molecule type" value="Genomic_DNA"/>
</dbReference>
<dbReference type="PRINTS" id="PR00411">
    <property type="entry name" value="PNDRDTASEI"/>
</dbReference>